<name>A0A2K8MFE6_9SPHN</name>
<dbReference type="RefSeq" id="WP_100282402.1">
    <property type="nucleotide sequence ID" value="NZ_CP024923.1"/>
</dbReference>
<proteinExistence type="predicted"/>
<evidence type="ECO:0000313" key="1">
    <source>
        <dbReference type="EMBL" id="ATY32595.1"/>
    </source>
</evidence>
<keyword evidence="2" id="KW-1185">Reference proteome</keyword>
<reference evidence="1 2" key="1">
    <citation type="submission" date="2017-11" db="EMBL/GenBank/DDBJ databases">
        <title>Complete genome sequence of Sphingomonas sp. Strain Cra20, a psychrotolerant potential plant growth promoting rhizobacteria.</title>
        <authorList>
            <person name="Luo Y."/>
        </authorList>
    </citation>
    <scope>NUCLEOTIDE SEQUENCE [LARGE SCALE GENOMIC DNA]</scope>
    <source>
        <strain evidence="1 2">Cra20</strain>
    </source>
</reference>
<gene>
    <name evidence="1" type="ORF">CVN68_11945</name>
</gene>
<accession>A0A2K8MFE6</accession>
<organism evidence="1 2">
    <name type="scientific">Sphingomonas psychrotolerans</name>
    <dbReference type="NCBI Taxonomy" id="1327635"/>
    <lineage>
        <taxon>Bacteria</taxon>
        <taxon>Pseudomonadati</taxon>
        <taxon>Pseudomonadota</taxon>
        <taxon>Alphaproteobacteria</taxon>
        <taxon>Sphingomonadales</taxon>
        <taxon>Sphingomonadaceae</taxon>
        <taxon>Sphingomonas</taxon>
    </lineage>
</organism>
<protein>
    <submittedName>
        <fullName evidence="1">Uncharacterized protein</fullName>
    </submittedName>
</protein>
<dbReference type="OrthoDB" id="3078210at2"/>
<evidence type="ECO:0000313" key="2">
    <source>
        <dbReference type="Proteomes" id="UP000229081"/>
    </source>
</evidence>
<dbReference type="KEGG" id="sphc:CVN68_11945"/>
<dbReference type="AlphaFoldDB" id="A0A2K8MFE6"/>
<sequence>MDRRLFLAATLGTFAAPRAVAQTAPITRWKVTSSEGHDAIAFLGPLSGEALYQKFYAEDAKAFPLPDPVRSEIAALWKEAGTSGFGLLGPVLSSKISGTDVSTLDAVIAALADPETRIRPSLRQSPYWDEAEWKWLAANAPRLVAVFTAMRDADFPGFRNARSGEIASRIPQLQRDLAPFDVVRLQQKLTGRSFSPEIEVVLLQFCKPHGIKVQGQTFLQAADWNLAITVRNAAHEMLHPPILMDGAVAKAALAVLARDPLIPRIVREHDPKWGYTSLDGYLNEDMVQALDQLISERLGVARNPADRWRDNDDGIHVLAAGLYGMLRQDRWSDTGGAIEAWLDRATRTGRLSPTNLHSVAARILERPMDRLWPL</sequence>
<dbReference type="Proteomes" id="UP000229081">
    <property type="component" value="Chromosome"/>
</dbReference>
<dbReference type="EMBL" id="CP024923">
    <property type="protein sequence ID" value="ATY32595.1"/>
    <property type="molecule type" value="Genomic_DNA"/>
</dbReference>